<organism evidence="2 3">
    <name type="scientific">Luteimonas lutimaris</name>
    <dbReference type="NCBI Taxonomy" id="698645"/>
    <lineage>
        <taxon>Bacteria</taxon>
        <taxon>Pseudomonadati</taxon>
        <taxon>Pseudomonadota</taxon>
        <taxon>Gammaproteobacteria</taxon>
        <taxon>Lysobacterales</taxon>
        <taxon>Lysobacteraceae</taxon>
        <taxon>Luteimonas</taxon>
    </lineage>
</organism>
<evidence type="ECO:0000313" key="2">
    <source>
        <dbReference type="EMBL" id="GAA3916528.1"/>
    </source>
</evidence>
<gene>
    <name evidence="2" type="ORF">GCM10022229_07210</name>
</gene>
<keyword evidence="3" id="KW-1185">Reference proteome</keyword>
<evidence type="ECO:0000313" key="3">
    <source>
        <dbReference type="Proteomes" id="UP001501727"/>
    </source>
</evidence>
<proteinExistence type="predicted"/>
<feature type="domain" description="BPP" evidence="1">
    <location>
        <begin position="338"/>
        <end position="669"/>
    </location>
</feature>
<dbReference type="SUPFAM" id="SSF50956">
    <property type="entry name" value="Thermostable phytase (3-phytase)"/>
    <property type="match status" value="2"/>
</dbReference>
<protein>
    <submittedName>
        <fullName evidence="2">Phytase</fullName>
    </submittedName>
</protein>
<dbReference type="Proteomes" id="UP001501727">
    <property type="component" value="Unassembled WGS sequence"/>
</dbReference>
<dbReference type="InterPro" id="IPR003431">
    <property type="entry name" value="B-propeller_Phytase"/>
</dbReference>
<reference evidence="3" key="1">
    <citation type="journal article" date="2019" name="Int. J. Syst. Evol. Microbiol.">
        <title>The Global Catalogue of Microorganisms (GCM) 10K type strain sequencing project: providing services to taxonomists for standard genome sequencing and annotation.</title>
        <authorList>
            <consortium name="The Broad Institute Genomics Platform"/>
            <consortium name="The Broad Institute Genome Sequencing Center for Infectious Disease"/>
            <person name="Wu L."/>
            <person name="Ma J."/>
        </authorList>
    </citation>
    <scope>NUCLEOTIDE SEQUENCE [LARGE SCALE GENOMIC DNA]</scope>
    <source>
        <strain evidence="3">JCM 16916</strain>
    </source>
</reference>
<dbReference type="Pfam" id="PF02333">
    <property type="entry name" value="Phytase"/>
    <property type="match status" value="2"/>
</dbReference>
<sequence>MAVAVALALPGGQAGAQDVQVPTVQATASTQRTASGENNDAAIVRNDARPGASRIIATAALDGLEISDLSGKRLATVPAGEAAAVDAMPGVTIGERSTTVVAAVDETGHFLRLYTFANDRLAEAGARPIPLGFAAEGICLFRSPQDGALQAFIVGDGGEIDQQVIHATADGRLDARQVRRIHLPSPLSQCVADAAGHVYVSEEAVGIWRFNADAEADTEARVVDAPRLGHIEEEVSGVALYDGGDGSRWLLAGDASAGRVNVYDRDRDDAWLGAFAVAAPDGGTVEEPGLLAATGLPLGKSFPHGALLVVDEDAADTKLVAIADIARALGLDPGNATAAASPATVPTVTALVETTPMSSFGDAADDPAIWANPDDPAASLVIATDKKAGLYVYDMQGQVVQFLPDGKMNNVDLREGFELGGEKVVLVTASNRTDDSIAIYRLDTAARRLVDVADGVQPTGFDDPYGLCMYRSPRDGAMYVFINGDDTGKRQWRLADTGNGRVRAELVREMRFESQTEGCVVDDDAGTLYVNEEDVAMWRMSAEPDGGDAKVAVERIEDNPAIRDDLEGMGIYHLGEGRGYIVASSQGNDTYAVYRLEGEQAYVGSFAVVADPVRGIDGISETDGLEVTSRNLGPGFEHGAMIAQDGRNVMPVENQNYKYVSWKAIADALGLEMR</sequence>
<dbReference type="Gene3D" id="2.120.10.30">
    <property type="entry name" value="TolB, C-terminal domain"/>
    <property type="match status" value="2"/>
</dbReference>
<dbReference type="InterPro" id="IPR011042">
    <property type="entry name" value="6-blade_b-propeller_TolB-like"/>
</dbReference>
<dbReference type="EMBL" id="BAAAZU010000003">
    <property type="protein sequence ID" value="GAA3916528.1"/>
    <property type="molecule type" value="Genomic_DNA"/>
</dbReference>
<dbReference type="PROSITE" id="PS51662">
    <property type="entry name" value="BP_PHYTASE"/>
    <property type="match status" value="2"/>
</dbReference>
<name>A0ABP7MBD0_9GAMM</name>
<accession>A0ABP7MBD0</accession>
<comment type="caution">
    <text evidence="2">The sequence shown here is derived from an EMBL/GenBank/DDBJ whole genome shotgun (WGS) entry which is preliminary data.</text>
</comment>
<evidence type="ECO:0000259" key="1">
    <source>
        <dbReference type="PROSITE" id="PS51662"/>
    </source>
</evidence>
<feature type="domain" description="BPP" evidence="1">
    <location>
        <begin position="14"/>
        <end position="329"/>
    </location>
</feature>